<protein>
    <recommendedName>
        <fullName evidence="4">YcxB-like protein domain-containing protein</fullName>
    </recommendedName>
</protein>
<keyword evidence="1" id="KW-0812">Transmembrane</keyword>
<evidence type="ECO:0008006" key="4">
    <source>
        <dbReference type="Google" id="ProtNLM"/>
    </source>
</evidence>
<dbReference type="Proteomes" id="UP001108025">
    <property type="component" value="Unassembled WGS sequence"/>
</dbReference>
<keyword evidence="1" id="KW-1133">Transmembrane helix</keyword>
<organism evidence="2 3">
    <name type="scientific">Chryseobacterium turcicum</name>
    <dbReference type="NCBI Taxonomy" id="2898076"/>
    <lineage>
        <taxon>Bacteria</taxon>
        <taxon>Pseudomonadati</taxon>
        <taxon>Bacteroidota</taxon>
        <taxon>Flavobacteriia</taxon>
        <taxon>Flavobacteriales</taxon>
        <taxon>Weeksellaceae</taxon>
        <taxon>Chryseobacterium group</taxon>
        <taxon>Chryseobacterium</taxon>
    </lineage>
</organism>
<evidence type="ECO:0000313" key="3">
    <source>
        <dbReference type="Proteomes" id="UP001108025"/>
    </source>
</evidence>
<dbReference type="RefSeq" id="WP_230667196.1">
    <property type="nucleotide sequence ID" value="NZ_JAJNAY010000001.1"/>
</dbReference>
<name>A0A9Q3V2L1_9FLAO</name>
<feature type="transmembrane region" description="Helical" evidence="1">
    <location>
        <begin position="63"/>
        <end position="81"/>
    </location>
</feature>
<reference evidence="2" key="1">
    <citation type="submission" date="2021-11" db="EMBL/GenBank/DDBJ databases">
        <title>Description of novel Chryseobacterium species.</title>
        <authorList>
            <person name="Saticioglu I.B."/>
            <person name="Ay H."/>
            <person name="Altun S."/>
            <person name="Duman M."/>
        </authorList>
    </citation>
    <scope>NUCLEOTIDE SEQUENCE</scope>
    <source>
        <strain evidence="2">C-17</strain>
    </source>
</reference>
<dbReference type="AlphaFoldDB" id="A0A9Q3V2L1"/>
<comment type="caution">
    <text evidence="2">The sequence shown here is derived from an EMBL/GenBank/DDBJ whole genome shotgun (WGS) entry which is preliminary data.</text>
</comment>
<dbReference type="EMBL" id="JAJNAY010000001">
    <property type="protein sequence ID" value="MCD1115924.1"/>
    <property type="molecule type" value="Genomic_DNA"/>
</dbReference>
<evidence type="ECO:0000313" key="2">
    <source>
        <dbReference type="EMBL" id="MCD1115924.1"/>
    </source>
</evidence>
<keyword evidence="1" id="KW-0472">Membrane</keyword>
<feature type="transmembrane region" description="Helical" evidence="1">
    <location>
        <begin position="40"/>
        <end position="57"/>
    </location>
</feature>
<evidence type="ECO:0000256" key="1">
    <source>
        <dbReference type="SAM" id="Phobius"/>
    </source>
</evidence>
<gene>
    <name evidence="2" type="ORF">LO744_03460</name>
</gene>
<sequence length="181" mass="21881">MNEEILIYNTPTSEEILRKIHQHELKRLWKDNLAKNNRNLIWIIFCVIFATVTFISSDYTFTSFFTGFGIATLSSYFTYYFSYRKFRKKYLEILEKEISNQKLNSKDVIWEFTSTHFSFKNYKAEYKFIWSEVTYCILDDKYLYITASSQVSFILDKANINEENLNKTILYLEKHSRFEEI</sequence>
<keyword evidence="3" id="KW-1185">Reference proteome</keyword>
<accession>A0A9Q3V2L1</accession>
<proteinExistence type="predicted"/>